<feature type="domain" description="Impact N-terminal" evidence="2">
    <location>
        <begin position="21"/>
        <end position="125"/>
    </location>
</feature>
<keyword evidence="4" id="KW-1185">Reference proteome</keyword>
<dbReference type="GO" id="GO:0006446">
    <property type="term" value="P:regulation of translational initiation"/>
    <property type="evidence" value="ECO:0007669"/>
    <property type="project" value="TreeGrafter"/>
</dbReference>
<organism evidence="3 4">
    <name type="scientific">Ignatzschineria indica</name>
    <dbReference type="NCBI Taxonomy" id="472583"/>
    <lineage>
        <taxon>Bacteria</taxon>
        <taxon>Pseudomonadati</taxon>
        <taxon>Pseudomonadota</taxon>
        <taxon>Gammaproteobacteria</taxon>
        <taxon>Cardiobacteriales</taxon>
        <taxon>Ignatzschineriaceae</taxon>
        <taxon>Ignatzschineria</taxon>
    </lineage>
</organism>
<dbReference type="Proteomes" id="UP000244948">
    <property type="component" value="Unassembled WGS sequence"/>
</dbReference>
<dbReference type="PANTHER" id="PTHR16301:SF20">
    <property type="entry name" value="IMPACT FAMILY MEMBER YIGZ"/>
    <property type="match status" value="1"/>
</dbReference>
<name>A0A2U2AN81_9GAMM</name>
<dbReference type="PANTHER" id="PTHR16301">
    <property type="entry name" value="IMPACT-RELATED"/>
    <property type="match status" value="1"/>
</dbReference>
<dbReference type="EMBL" id="QEWR01000002">
    <property type="protein sequence ID" value="PWD84669.1"/>
    <property type="molecule type" value="Genomic_DNA"/>
</dbReference>
<comment type="caution">
    <text evidence="3">The sequence shown here is derived from an EMBL/GenBank/DDBJ whole genome shotgun (WGS) entry which is preliminary data.</text>
</comment>
<dbReference type="InterPro" id="IPR020568">
    <property type="entry name" value="Ribosomal_Su5_D2-typ_SF"/>
</dbReference>
<dbReference type="Gene3D" id="3.30.230.30">
    <property type="entry name" value="Impact, N-terminal domain"/>
    <property type="match status" value="1"/>
</dbReference>
<evidence type="ECO:0000313" key="3">
    <source>
        <dbReference type="EMBL" id="PWD84669.1"/>
    </source>
</evidence>
<protein>
    <submittedName>
        <fullName evidence="3">YigZ family protein</fullName>
    </submittedName>
</protein>
<evidence type="ECO:0000313" key="4">
    <source>
        <dbReference type="Proteomes" id="UP000244948"/>
    </source>
</evidence>
<dbReference type="PROSITE" id="PS00910">
    <property type="entry name" value="UPF0029"/>
    <property type="match status" value="1"/>
</dbReference>
<dbReference type="GO" id="GO:0005737">
    <property type="term" value="C:cytoplasm"/>
    <property type="evidence" value="ECO:0007669"/>
    <property type="project" value="TreeGrafter"/>
</dbReference>
<dbReference type="InterPro" id="IPR001498">
    <property type="entry name" value="Impact_N"/>
</dbReference>
<dbReference type="SUPFAM" id="SSF54211">
    <property type="entry name" value="Ribosomal protein S5 domain 2-like"/>
    <property type="match status" value="1"/>
</dbReference>
<gene>
    <name evidence="3" type="ORF">DC082_03850</name>
</gene>
<dbReference type="AlphaFoldDB" id="A0A2U2AN81"/>
<comment type="similarity">
    <text evidence="1">Belongs to the IMPACT family.</text>
</comment>
<evidence type="ECO:0000256" key="1">
    <source>
        <dbReference type="ARBA" id="ARBA00007665"/>
    </source>
</evidence>
<sequence length="204" mass="22918">MNSDQYKTITAMSEDEFVISRSRFITFALPVTSEEEIDALLDEYRKRYNDSRHVCYAYVLGERYEHYRANDDGEPSGSAGRPILGQIRSFELTNVLVIVVRYFGGIKLGTGGLVSAYQEGARNALQRANIVTKTIGLDVTFTFDYPATNEVNHVINDLNAAKVAENYGINCEMTLSVRANDYPALLERLEKVDTLVISHKCDLT</sequence>
<dbReference type="InterPro" id="IPR023582">
    <property type="entry name" value="Impact"/>
</dbReference>
<accession>A0A2U2AN81</accession>
<dbReference type="InterPro" id="IPR036956">
    <property type="entry name" value="Impact_N_sf"/>
</dbReference>
<dbReference type="InterPro" id="IPR020569">
    <property type="entry name" value="UPF0029_Impact_CS"/>
</dbReference>
<reference evidence="3 4" key="1">
    <citation type="journal article" date="2018" name="Genome Announc.">
        <title>Ignatzschineria cameli sp. nov., isolated from necrotic foot tissue of dromedaries (Camelus dromedarius) and associated maggots (Wohlfahrtia species) in Dubai.</title>
        <authorList>
            <person name="Tsang C.C."/>
            <person name="Tang J.Y."/>
            <person name="Fong J.Y."/>
            <person name="Kinne J."/>
            <person name="Lee H.H."/>
            <person name="Joseph M."/>
            <person name="Jose S."/>
            <person name="Schuster R.K."/>
            <person name="Tang Y."/>
            <person name="Sivakumar S."/>
            <person name="Chen J.H."/>
            <person name="Teng J.L."/>
            <person name="Lau S.K."/>
            <person name="Wernery U."/>
            <person name="Woo P.C."/>
        </authorList>
    </citation>
    <scope>NUCLEOTIDE SEQUENCE [LARGE SCALE GENOMIC DNA]</scope>
    <source>
        <strain evidence="3 4">KCTC 22643</strain>
    </source>
</reference>
<evidence type="ECO:0000259" key="2">
    <source>
        <dbReference type="Pfam" id="PF01205"/>
    </source>
</evidence>
<dbReference type="Pfam" id="PF01205">
    <property type="entry name" value="Impact_N"/>
    <property type="match status" value="1"/>
</dbReference>
<proteinExistence type="inferred from homology"/>
<dbReference type="RefSeq" id="WP_109235824.1">
    <property type="nucleotide sequence ID" value="NZ_BMXZ01000001.1"/>
</dbReference>